<evidence type="ECO:0000313" key="2">
    <source>
        <dbReference type="Proteomes" id="UP001149303"/>
    </source>
</evidence>
<dbReference type="Proteomes" id="UP001149303">
    <property type="component" value="Unassembled WGS sequence"/>
</dbReference>
<accession>A0A9X4EUU0</accession>
<proteinExistence type="predicted"/>
<dbReference type="RefSeq" id="WP_274640202.1">
    <property type="nucleotide sequence ID" value="NZ_JAIWJY010000005.1"/>
</dbReference>
<reference evidence="1" key="1">
    <citation type="submission" date="2021-09" db="EMBL/GenBank/DDBJ databases">
        <authorList>
            <person name="Smyrli M."/>
        </authorList>
    </citation>
    <scope>NUCLEOTIDE SEQUENCE</scope>
    <source>
        <strain evidence="1">LAR25</strain>
    </source>
</reference>
<dbReference type="EMBL" id="JAIWJY010000005">
    <property type="protein sequence ID" value="MDE1207067.1"/>
    <property type="molecule type" value="Genomic_DNA"/>
</dbReference>
<name>A0A9X4EUU0_9FLAO</name>
<keyword evidence="2" id="KW-1185">Reference proteome</keyword>
<evidence type="ECO:0000313" key="1">
    <source>
        <dbReference type="EMBL" id="MDE1207067.1"/>
    </source>
</evidence>
<protein>
    <submittedName>
        <fullName evidence="1">Uncharacterized protein</fullName>
    </submittedName>
</protein>
<gene>
    <name evidence="1" type="ORF">LCI24_09680</name>
</gene>
<comment type="caution">
    <text evidence="1">The sequence shown here is derived from an EMBL/GenBank/DDBJ whole genome shotgun (WGS) entry which is preliminary data.</text>
</comment>
<dbReference type="AlphaFoldDB" id="A0A9X4EUU0"/>
<sequence>MWSNNNYSSVLKMYLEKYTSLKLQINTSGLIASVEKQENGQWINDRNLPNILNKLSSSMNLGKDVTIILQQYQ</sequence>
<organism evidence="1 2">
    <name type="scientific">Tenacibaculum larymnensis</name>
    <dbReference type="NCBI Taxonomy" id="2878201"/>
    <lineage>
        <taxon>Bacteria</taxon>
        <taxon>Pseudomonadati</taxon>
        <taxon>Bacteroidota</taxon>
        <taxon>Flavobacteriia</taxon>
        <taxon>Flavobacteriales</taxon>
        <taxon>Flavobacteriaceae</taxon>
        <taxon>Tenacibaculum</taxon>
    </lineage>
</organism>